<feature type="domain" description="Peptidase S53" evidence="5">
    <location>
        <begin position="86"/>
        <end position="411"/>
    </location>
</feature>
<dbReference type="PROSITE" id="PS00138">
    <property type="entry name" value="SUBTILASE_SER"/>
    <property type="match status" value="1"/>
</dbReference>
<evidence type="ECO:0000256" key="2">
    <source>
        <dbReference type="ARBA" id="ARBA00022801"/>
    </source>
</evidence>
<evidence type="ECO:0000313" key="6">
    <source>
        <dbReference type="EMBL" id="KUN59329.1"/>
    </source>
</evidence>
<dbReference type="AlphaFoldDB" id="A0A101RPJ6"/>
<evidence type="ECO:0000259" key="5">
    <source>
        <dbReference type="PROSITE" id="PS51695"/>
    </source>
</evidence>
<dbReference type="EMBL" id="LMWV01000037">
    <property type="protein sequence ID" value="KUN59329.1"/>
    <property type="molecule type" value="Genomic_DNA"/>
</dbReference>
<accession>A0A101RPJ6</accession>
<name>A0A101RPJ6_9ACTN</name>
<dbReference type="InterPro" id="IPR023828">
    <property type="entry name" value="Peptidase_S8_Ser-AS"/>
</dbReference>
<dbReference type="InterPro" id="IPR030400">
    <property type="entry name" value="Sedolisin_dom"/>
</dbReference>
<organism evidence="6 7">
    <name type="scientific">Streptomyces griseorubiginosus</name>
    <dbReference type="NCBI Taxonomy" id="67304"/>
    <lineage>
        <taxon>Bacteria</taxon>
        <taxon>Bacillati</taxon>
        <taxon>Actinomycetota</taxon>
        <taxon>Actinomycetes</taxon>
        <taxon>Kitasatosporales</taxon>
        <taxon>Streptomycetaceae</taxon>
        <taxon>Streptomyces</taxon>
    </lineage>
</organism>
<keyword evidence="3" id="KW-0720">Serine protease</keyword>
<dbReference type="PANTHER" id="PTHR14218">
    <property type="entry name" value="PROTEASE S8 TRIPEPTIDYL PEPTIDASE I CLN2"/>
    <property type="match status" value="1"/>
</dbReference>
<sequence>MRTAATLLLPLALTIGAAGAVQAAAPGTTSGSAHTILPANVENACGPVPAGEVRCLTEVRTDVSGGRGVRGPAAAAGAADSALPAGYGPADLHSAYHLPTTGGADQTVALVDAYDDPTAEADLAVYRATYGLPPCTTANGCFRKVNQSGQPSPLPQSAGTTGWATETALDLDMVSAACPECHILLVEGDEPTPADLAQAEDTAVALGANEVSNSYGGTERNGDNAFAQHYSHPGVAVVASSGDAGYGAPNSPAAYPGVIAVGGTTLTRAGNDRGWQETAWAGAGSGCSAWFAKPAWQQDTDCPGRTVADVSAVADPQTGVATYNTTGRRAGWAVVGGTSASSPFVAGLIGLAGNPSAFPDASRFYSDGAAAGLNDVVGGSNGNCDGDYLCTAVEGYDGPTGNGTPNGLNAF</sequence>
<dbReference type="PANTHER" id="PTHR14218:SF15">
    <property type="entry name" value="TRIPEPTIDYL-PEPTIDASE 1"/>
    <property type="match status" value="1"/>
</dbReference>
<evidence type="ECO:0000256" key="4">
    <source>
        <dbReference type="SAM" id="SignalP"/>
    </source>
</evidence>
<evidence type="ECO:0000256" key="3">
    <source>
        <dbReference type="ARBA" id="ARBA00022825"/>
    </source>
</evidence>
<dbReference type="Pfam" id="PF00082">
    <property type="entry name" value="Peptidase_S8"/>
    <property type="match status" value="1"/>
</dbReference>
<evidence type="ECO:0000313" key="7">
    <source>
        <dbReference type="Proteomes" id="UP000054375"/>
    </source>
</evidence>
<feature type="chain" id="PRO_5007105196" evidence="4">
    <location>
        <begin position="24"/>
        <end position="411"/>
    </location>
</feature>
<evidence type="ECO:0000256" key="1">
    <source>
        <dbReference type="ARBA" id="ARBA00022670"/>
    </source>
</evidence>
<gene>
    <name evidence="6" type="ORF">AQJ54_40325</name>
</gene>
<dbReference type="PROSITE" id="PS51695">
    <property type="entry name" value="SEDOLISIN"/>
    <property type="match status" value="1"/>
</dbReference>
<dbReference type="GO" id="GO:0006508">
    <property type="term" value="P:proteolysis"/>
    <property type="evidence" value="ECO:0007669"/>
    <property type="project" value="UniProtKB-KW"/>
</dbReference>
<keyword evidence="1" id="KW-0645">Protease</keyword>
<dbReference type="Proteomes" id="UP000054375">
    <property type="component" value="Unassembled WGS sequence"/>
</dbReference>
<dbReference type="InterPro" id="IPR050819">
    <property type="entry name" value="Tripeptidyl-peptidase_I"/>
</dbReference>
<dbReference type="SUPFAM" id="SSF52743">
    <property type="entry name" value="Subtilisin-like"/>
    <property type="match status" value="1"/>
</dbReference>
<protein>
    <submittedName>
        <fullName evidence="6">Peptidase S8</fullName>
    </submittedName>
</protein>
<dbReference type="InterPro" id="IPR000209">
    <property type="entry name" value="Peptidase_S8/S53_dom"/>
</dbReference>
<feature type="signal peptide" evidence="4">
    <location>
        <begin position="1"/>
        <end position="23"/>
    </location>
</feature>
<proteinExistence type="predicted"/>
<dbReference type="GO" id="GO:0004252">
    <property type="term" value="F:serine-type endopeptidase activity"/>
    <property type="evidence" value="ECO:0007669"/>
    <property type="project" value="InterPro"/>
</dbReference>
<dbReference type="InterPro" id="IPR036852">
    <property type="entry name" value="Peptidase_S8/S53_dom_sf"/>
</dbReference>
<reference evidence="6 7" key="1">
    <citation type="submission" date="2015-10" db="EMBL/GenBank/DDBJ databases">
        <title>Draft genome sequence of Streptomyces griseorubiginosus DSM 40469, type strain for the species Streptomyces griseorubiginosus.</title>
        <authorList>
            <person name="Ruckert C."/>
            <person name="Winkler A."/>
            <person name="Kalinowski J."/>
            <person name="Kampfer P."/>
            <person name="Glaeser S."/>
        </authorList>
    </citation>
    <scope>NUCLEOTIDE SEQUENCE [LARGE SCALE GENOMIC DNA]</scope>
    <source>
        <strain evidence="6 7">DSM 40469</strain>
    </source>
</reference>
<keyword evidence="4" id="KW-0732">Signal</keyword>
<keyword evidence="2" id="KW-0378">Hydrolase</keyword>
<dbReference type="Gene3D" id="3.40.50.200">
    <property type="entry name" value="Peptidase S8/S53 domain"/>
    <property type="match status" value="1"/>
</dbReference>
<dbReference type="GO" id="GO:0008240">
    <property type="term" value="F:tripeptidyl-peptidase activity"/>
    <property type="evidence" value="ECO:0007669"/>
    <property type="project" value="TreeGrafter"/>
</dbReference>
<keyword evidence="7" id="KW-1185">Reference proteome</keyword>
<comment type="caution">
    <text evidence="6">The sequence shown here is derived from an EMBL/GenBank/DDBJ whole genome shotgun (WGS) entry which is preliminary data.</text>
</comment>